<dbReference type="EMBL" id="SNWM01000002">
    <property type="protein sequence ID" value="TDO23170.1"/>
    <property type="molecule type" value="Genomic_DNA"/>
</dbReference>
<reference evidence="5 6" key="1">
    <citation type="submission" date="2019-03" db="EMBL/GenBank/DDBJ databases">
        <title>Genomic Encyclopedia of Archaeal and Bacterial Type Strains, Phase II (KMG-II): from individual species to whole genera.</title>
        <authorList>
            <person name="Goeker M."/>
        </authorList>
    </citation>
    <scope>NUCLEOTIDE SEQUENCE [LARGE SCALE GENOMIC DNA]</scope>
    <source>
        <strain evidence="5 6">DSM 19034</strain>
    </source>
</reference>
<evidence type="ECO:0000256" key="1">
    <source>
        <dbReference type="SAM" id="SignalP"/>
    </source>
</evidence>
<dbReference type="InterPro" id="IPR008964">
    <property type="entry name" value="Invasin/intimin_cell_adhesion"/>
</dbReference>
<feature type="domain" description="Ig-like" evidence="4">
    <location>
        <begin position="690"/>
        <end position="768"/>
    </location>
</feature>
<organism evidence="5 6">
    <name type="scientific">Pedobacter duraquae</name>
    <dbReference type="NCBI Taxonomy" id="425511"/>
    <lineage>
        <taxon>Bacteria</taxon>
        <taxon>Pseudomonadati</taxon>
        <taxon>Bacteroidota</taxon>
        <taxon>Sphingobacteriia</taxon>
        <taxon>Sphingobacteriales</taxon>
        <taxon>Sphingobacteriaceae</taxon>
        <taxon>Pedobacter</taxon>
    </lineage>
</organism>
<keyword evidence="6" id="KW-1185">Reference proteome</keyword>
<dbReference type="SUPFAM" id="SSF49373">
    <property type="entry name" value="Invasin/intimin cell-adhesion fragments"/>
    <property type="match status" value="1"/>
</dbReference>
<proteinExistence type="predicted"/>
<name>A0A4R6ILZ2_9SPHI</name>
<feature type="chain" id="PRO_5020636274" evidence="1">
    <location>
        <begin position="27"/>
        <end position="1641"/>
    </location>
</feature>
<protein>
    <submittedName>
        <fullName evidence="5">Ig-like protein group 2</fullName>
    </submittedName>
</protein>
<evidence type="ECO:0000313" key="6">
    <source>
        <dbReference type="Proteomes" id="UP000295499"/>
    </source>
</evidence>
<dbReference type="Pfam" id="PF19081">
    <property type="entry name" value="Ig_7"/>
    <property type="match status" value="1"/>
</dbReference>
<evidence type="ECO:0000259" key="4">
    <source>
        <dbReference type="Pfam" id="PF19081"/>
    </source>
</evidence>
<sequence>MNTFTLRLFLKATIFILISCGATAFAQSITPGTITGSPFCAGSNISVPFSSSGLSFYSDNTFSLQLSDASGSFNSATTIGSNRTQTTGTIVGTIPSTITSGTGYRIRVTSSNAGFTGSSSAAFAINGAPNAPTVTNPAAYCQFATANSLATNVTVPVGTTAYWVSGNTATFTTSEAFDGGGYTQASDNKRTNFTTSVANTTIISIDYFIPSYQGVAGLVLGLYDANGNLITLSGTNTNYANQPGVTKITNLFNYTLAAAGSYSIGIYSGGGTISSENFSGPVTQGSLTMTSAPSGRLFNNIKYTVTAASTTPPTVSTATTGTTTYGVMLRNASGCNSPVSNITVTVNALPTVSAISGTSAICVGSGTTFTNATSGGTWSSSNTAIATVNSSGIVTGVSVGAATINYSVTANTCTTTQTYPVNVYKVPTAYTVTGGGSYCSPGSGVAVGLSNSETGMSYRLMLDNAMVGSAVAGNGSAISFGIQAGIGNYTVVAVNSAGTSCTQTMNGSATISLSNAPSPLAALNALPLASNWFANNPYSNVSTDGGSGLFIANTGSELRFGYSQNYKSQTIWLSENASARSFAITAGRSYVVTVDFKNSGLSGNNLANSLVAAFGSQVMPTGSTSAKPTTVSNEPSSSALGSSAYVSLSFTITASSTISNAFLFFTLNLPGQPDGSPTFAIKNLKITPVTDAICSGSATAFTSGQNSGTYAWYTTETGGTAISGATGSTYTTPALTNTTLVPITYSYYVSAVGSCPSVRGRFDVVVNPVANLTTTQTSQACSGTAFTFVPSGVPVGTTYKWTAPVMSSGVTGGSAQTGQASSISQTLSGSVGGTATYTVTPLSGACQGTTFTLVVTLTNTTYIWKGTTSSVWTDAGNWTCAGVPPANPVNQIIIQDVANKPVLSANTVVQDLTLQGNTTLTIGAYALTINGALNGATNLVGSSASSLAIGGSGNMTLGFNQATTAARTLANYTQTRGATVTLANSLLINNTVTLTGNSNVLASAGNLTLLAPTATSNANIGPLTGTSAVTGDVNIQIWITGGATKYRSTRMLSSPINDAGTNKTFFQQLQNFMFITGPGNTANGFDLGGASQPNAVTMTMYNETKLPAVSAFDVVPSILTANKSSIAKGYFLFYRGNRTTNANAKLNATANVYAVPETQLMTFVGPINAANVSPISFPVTNSNISGDSYNGYNALGNPFPSAISWTKLQANNSTILSPNIVSIIMPDGLGLVTVSGGVVVNNLDNVNAMFIQPGQGFYVKANSSGNVVFNENIKDASIYNAGKLLDVEPNTAVANVAIKTKTSAWATINTISAVNNTVATGNELLRINLADDENMNETAVVFKDGNLATYGQGDAIFFSGNTVSISTMTSDNYQMSINFMPKLDEVPNLKIAVNSTVSGNVKLNFTDLSAVATKAVYLKDNYLNKSVQITTAQSSYPFYIDKAVASSFGTERFVLDFEEPVSPVKLTSFTAVKNAASVALKWRPAAASTNTFELEHATDLAHFSVINTVQGNGSATYAYTDTKPVKGDNFYRLKESNPYGVSLYSEILTINFAEALATDNTKLFTIYPNPTARELNVNFKEDLPVQLTIYDLKGKPVLKDTFEAKQLIKENISTLLNGLYFVELTDLKTGKTIGVSKFYKL</sequence>
<dbReference type="OrthoDB" id="101122at2"/>
<comment type="caution">
    <text evidence="5">The sequence shown here is derived from an EMBL/GenBank/DDBJ whole genome shotgun (WGS) entry which is preliminary data.</text>
</comment>
<dbReference type="Pfam" id="PF02368">
    <property type="entry name" value="Big_2"/>
    <property type="match status" value="1"/>
</dbReference>
<dbReference type="NCBIfam" id="TIGR04183">
    <property type="entry name" value="Por_Secre_tail"/>
    <property type="match status" value="1"/>
</dbReference>
<dbReference type="InterPro" id="IPR026444">
    <property type="entry name" value="Secre_tail"/>
</dbReference>
<evidence type="ECO:0000313" key="5">
    <source>
        <dbReference type="EMBL" id="TDO23170.1"/>
    </source>
</evidence>
<feature type="domain" description="BIG2" evidence="2">
    <location>
        <begin position="352"/>
        <end position="411"/>
    </location>
</feature>
<accession>A0A4R6ILZ2</accession>
<keyword evidence="1" id="KW-0732">Signal</keyword>
<dbReference type="Proteomes" id="UP000295499">
    <property type="component" value="Unassembled WGS sequence"/>
</dbReference>
<dbReference type="Gene3D" id="2.60.40.1080">
    <property type="match status" value="1"/>
</dbReference>
<evidence type="ECO:0000259" key="2">
    <source>
        <dbReference type="Pfam" id="PF02368"/>
    </source>
</evidence>
<dbReference type="Pfam" id="PF18962">
    <property type="entry name" value="Por_Secre_tail"/>
    <property type="match status" value="1"/>
</dbReference>
<dbReference type="InterPro" id="IPR003343">
    <property type="entry name" value="Big_2"/>
</dbReference>
<evidence type="ECO:0000259" key="3">
    <source>
        <dbReference type="Pfam" id="PF18962"/>
    </source>
</evidence>
<dbReference type="InterPro" id="IPR044023">
    <property type="entry name" value="Ig_7"/>
</dbReference>
<feature type="domain" description="Secretion system C-terminal sorting" evidence="3">
    <location>
        <begin position="1566"/>
        <end position="1628"/>
    </location>
</feature>
<gene>
    <name evidence="5" type="ORF">CLV32_2157</name>
</gene>
<feature type="signal peptide" evidence="1">
    <location>
        <begin position="1"/>
        <end position="26"/>
    </location>
</feature>
<dbReference type="RefSeq" id="WP_133555136.1">
    <property type="nucleotide sequence ID" value="NZ_SNWM01000002.1"/>
</dbReference>